<sequence length="26" mass="3157">MWISYNSFSITKVQLQRDIESRVKLN</sequence>
<evidence type="ECO:0000313" key="1">
    <source>
        <dbReference type="EMBL" id="JAD47321.1"/>
    </source>
</evidence>
<name>A0A0A9A8A2_ARUDO</name>
<dbReference type="AlphaFoldDB" id="A0A0A9A8A2"/>
<proteinExistence type="predicted"/>
<protein>
    <submittedName>
        <fullName evidence="1">Uncharacterized protein</fullName>
    </submittedName>
</protein>
<reference evidence="1" key="1">
    <citation type="submission" date="2014-09" db="EMBL/GenBank/DDBJ databases">
        <authorList>
            <person name="Magalhaes I.L.F."/>
            <person name="Oliveira U."/>
            <person name="Santos F.R."/>
            <person name="Vidigal T.H.D.A."/>
            <person name="Brescovit A.D."/>
            <person name="Santos A.J."/>
        </authorList>
    </citation>
    <scope>NUCLEOTIDE SEQUENCE</scope>
    <source>
        <tissue evidence="1">Shoot tissue taken approximately 20 cm above the soil surface</tissue>
    </source>
</reference>
<reference evidence="1" key="2">
    <citation type="journal article" date="2015" name="Data Brief">
        <title>Shoot transcriptome of the giant reed, Arundo donax.</title>
        <authorList>
            <person name="Barrero R.A."/>
            <person name="Guerrero F.D."/>
            <person name="Moolhuijzen P."/>
            <person name="Goolsby J.A."/>
            <person name="Tidwell J."/>
            <person name="Bellgard S.E."/>
            <person name="Bellgard M.I."/>
        </authorList>
    </citation>
    <scope>NUCLEOTIDE SEQUENCE</scope>
    <source>
        <tissue evidence="1">Shoot tissue taken approximately 20 cm above the soil surface</tissue>
    </source>
</reference>
<organism evidence="1">
    <name type="scientific">Arundo donax</name>
    <name type="common">Giant reed</name>
    <name type="synonym">Donax arundinaceus</name>
    <dbReference type="NCBI Taxonomy" id="35708"/>
    <lineage>
        <taxon>Eukaryota</taxon>
        <taxon>Viridiplantae</taxon>
        <taxon>Streptophyta</taxon>
        <taxon>Embryophyta</taxon>
        <taxon>Tracheophyta</taxon>
        <taxon>Spermatophyta</taxon>
        <taxon>Magnoliopsida</taxon>
        <taxon>Liliopsida</taxon>
        <taxon>Poales</taxon>
        <taxon>Poaceae</taxon>
        <taxon>PACMAD clade</taxon>
        <taxon>Arundinoideae</taxon>
        <taxon>Arundineae</taxon>
        <taxon>Arundo</taxon>
    </lineage>
</organism>
<accession>A0A0A9A8A2</accession>
<dbReference type="EMBL" id="GBRH01250574">
    <property type="protein sequence ID" value="JAD47321.1"/>
    <property type="molecule type" value="Transcribed_RNA"/>
</dbReference>